<keyword evidence="3" id="KW-1185">Reference proteome</keyword>
<evidence type="ECO:0000313" key="2">
    <source>
        <dbReference type="EMBL" id="WVY96635.1"/>
    </source>
</evidence>
<sequence>MSLFDGAREQNGNQEQIQGITKRLSPMVVLFTSIMWAPFKAAEICEMSAPLNSATVSAGKSNSTKNPSSGAPDSLIPGTFLAVRTPDRVKNSIILDFTKPHEKRTCAEANVAWPQSSTSVVGVNHLRLKRSFKDPLGEISDLSESAIRVK</sequence>
<dbReference type="Proteomes" id="UP001374535">
    <property type="component" value="Chromosome 9"/>
</dbReference>
<dbReference type="AlphaFoldDB" id="A0AAQ3MT23"/>
<protein>
    <submittedName>
        <fullName evidence="2">Uncharacterized protein</fullName>
    </submittedName>
</protein>
<evidence type="ECO:0000256" key="1">
    <source>
        <dbReference type="SAM" id="MobiDB-lite"/>
    </source>
</evidence>
<proteinExistence type="predicted"/>
<gene>
    <name evidence="2" type="ORF">V8G54_028786</name>
</gene>
<feature type="region of interest" description="Disordered" evidence="1">
    <location>
        <begin position="54"/>
        <end position="76"/>
    </location>
</feature>
<evidence type="ECO:0000313" key="3">
    <source>
        <dbReference type="Proteomes" id="UP001374535"/>
    </source>
</evidence>
<feature type="compositionally biased region" description="Polar residues" evidence="1">
    <location>
        <begin position="54"/>
        <end position="71"/>
    </location>
</feature>
<accession>A0AAQ3MT23</accession>
<organism evidence="2 3">
    <name type="scientific">Vigna mungo</name>
    <name type="common">Black gram</name>
    <name type="synonym">Phaseolus mungo</name>
    <dbReference type="NCBI Taxonomy" id="3915"/>
    <lineage>
        <taxon>Eukaryota</taxon>
        <taxon>Viridiplantae</taxon>
        <taxon>Streptophyta</taxon>
        <taxon>Embryophyta</taxon>
        <taxon>Tracheophyta</taxon>
        <taxon>Spermatophyta</taxon>
        <taxon>Magnoliopsida</taxon>
        <taxon>eudicotyledons</taxon>
        <taxon>Gunneridae</taxon>
        <taxon>Pentapetalae</taxon>
        <taxon>rosids</taxon>
        <taxon>fabids</taxon>
        <taxon>Fabales</taxon>
        <taxon>Fabaceae</taxon>
        <taxon>Papilionoideae</taxon>
        <taxon>50 kb inversion clade</taxon>
        <taxon>NPAAA clade</taxon>
        <taxon>indigoferoid/millettioid clade</taxon>
        <taxon>Phaseoleae</taxon>
        <taxon>Vigna</taxon>
    </lineage>
</organism>
<reference evidence="2 3" key="1">
    <citation type="journal article" date="2023" name="Life. Sci Alliance">
        <title>Evolutionary insights into 3D genome organization and epigenetic landscape of Vigna mungo.</title>
        <authorList>
            <person name="Junaid A."/>
            <person name="Singh B."/>
            <person name="Bhatia S."/>
        </authorList>
    </citation>
    <scope>NUCLEOTIDE SEQUENCE [LARGE SCALE GENOMIC DNA]</scope>
    <source>
        <strain evidence="2">Urdbean</strain>
    </source>
</reference>
<dbReference type="EMBL" id="CP144692">
    <property type="protein sequence ID" value="WVY96635.1"/>
    <property type="molecule type" value="Genomic_DNA"/>
</dbReference>
<name>A0AAQ3MT23_VIGMU</name>